<feature type="region of interest" description="Disordered" evidence="1">
    <location>
        <begin position="1"/>
        <end position="22"/>
    </location>
</feature>
<comment type="caution">
    <text evidence="2">The sequence shown here is derived from an EMBL/GenBank/DDBJ whole genome shotgun (WGS) entry which is preliminary data.</text>
</comment>
<feature type="compositionally biased region" description="Basic and acidic residues" evidence="1">
    <location>
        <begin position="1"/>
        <end position="12"/>
    </location>
</feature>
<keyword evidence="3" id="KW-1185">Reference proteome</keyword>
<proteinExistence type="predicted"/>
<dbReference type="Proteomes" id="UP000489600">
    <property type="component" value="Unassembled WGS sequence"/>
</dbReference>
<name>A0A565BJZ7_9BRAS</name>
<sequence>MRTTHQPDHDVGTLDVGEPMPGNKIMMLDEDMDELEATMNLTNARPVTGHRNVELIIL</sequence>
<evidence type="ECO:0000256" key="1">
    <source>
        <dbReference type="SAM" id="MobiDB-lite"/>
    </source>
</evidence>
<evidence type="ECO:0000313" key="2">
    <source>
        <dbReference type="EMBL" id="VVB01935.1"/>
    </source>
</evidence>
<gene>
    <name evidence="2" type="ORF">ANE_LOCUS12379</name>
</gene>
<evidence type="ECO:0000313" key="3">
    <source>
        <dbReference type="Proteomes" id="UP000489600"/>
    </source>
</evidence>
<accession>A0A565BJZ7</accession>
<reference evidence="2" key="1">
    <citation type="submission" date="2019-07" db="EMBL/GenBank/DDBJ databases">
        <authorList>
            <person name="Dittberner H."/>
        </authorList>
    </citation>
    <scope>NUCLEOTIDE SEQUENCE [LARGE SCALE GENOMIC DNA]</scope>
</reference>
<dbReference type="AlphaFoldDB" id="A0A565BJZ7"/>
<dbReference type="EMBL" id="CABITT030000004">
    <property type="protein sequence ID" value="VVB01935.1"/>
    <property type="molecule type" value="Genomic_DNA"/>
</dbReference>
<protein>
    <submittedName>
        <fullName evidence="2">Uncharacterized protein</fullName>
    </submittedName>
</protein>
<organism evidence="2 3">
    <name type="scientific">Arabis nemorensis</name>
    <dbReference type="NCBI Taxonomy" id="586526"/>
    <lineage>
        <taxon>Eukaryota</taxon>
        <taxon>Viridiplantae</taxon>
        <taxon>Streptophyta</taxon>
        <taxon>Embryophyta</taxon>
        <taxon>Tracheophyta</taxon>
        <taxon>Spermatophyta</taxon>
        <taxon>Magnoliopsida</taxon>
        <taxon>eudicotyledons</taxon>
        <taxon>Gunneridae</taxon>
        <taxon>Pentapetalae</taxon>
        <taxon>rosids</taxon>
        <taxon>malvids</taxon>
        <taxon>Brassicales</taxon>
        <taxon>Brassicaceae</taxon>
        <taxon>Arabideae</taxon>
        <taxon>Arabis</taxon>
    </lineage>
</organism>